<dbReference type="Ensembl" id="ENSPMGT00000030287.1">
    <property type="protein sequence ID" value="ENSPMGP00000028443.1"/>
    <property type="gene ID" value="ENSPMGG00000022891.1"/>
</dbReference>
<name>A0A3B4BF44_9GOBI</name>
<reference evidence="1" key="2">
    <citation type="submission" date="2025-09" db="UniProtKB">
        <authorList>
            <consortium name="Ensembl"/>
        </authorList>
    </citation>
    <scope>IDENTIFICATION</scope>
</reference>
<accession>A0A3B4BF44</accession>
<dbReference type="Proteomes" id="UP000261520">
    <property type="component" value="Unplaced"/>
</dbReference>
<reference evidence="1" key="1">
    <citation type="submission" date="2025-08" db="UniProtKB">
        <authorList>
            <consortium name="Ensembl"/>
        </authorList>
    </citation>
    <scope>IDENTIFICATION</scope>
</reference>
<evidence type="ECO:0000313" key="1">
    <source>
        <dbReference type="Ensembl" id="ENSPMGP00000028443.1"/>
    </source>
</evidence>
<proteinExistence type="predicted"/>
<evidence type="ECO:0000313" key="2">
    <source>
        <dbReference type="Proteomes" id="UP000261520"/>
    </source>
</evidence>
<organism evidence="1 2">
    <name type="scientific">Periophthalmus magnuspinnatus</name>
    <dbReference type="NCBI Taxonomy" id="409849"/>
    <lineage>
        <taxon>Eukaryota</taxon>
        <taxon>Metazoa</taxon>
        <taxon>Chordata</taxon>
        <taxon>Craniata</taxon>
        <taxon>Vertebrata</taxon>
        <taxon>Euteleostomi</taxon>
        <taxon>Actinopterygii</taxon>
        <taxon>Neopterygii</taxon>
        <taxon>Teleostei</taxon>
        <taxon>Neoteleostei</taxon>
        <taxon>Acanthomorphata</taxon>
        <taxon>Gobiaria</taxon>
        <taxon>Gobiiformes</taxon>
        <taxon>Gobioidei</taxon>
        <taxon>Gobiidae</taxon>
        <taxon>Oxudercinae</taxon>
        <taxon>Periophthalmus</taxon>
    </lineage>
</organism>
<dbReference type="STRING" id="409849.ENSPMGP00000028443"/>
<keyword evidence="2" id="KW-1185">Reference proteome</keyword>
<protein>
    <submittedName>
        <fullName evidence="1">Uncharacterized protein</fullName>
    </submittedName>
</protein>
<sequence length="320" mass="35222">MRRVRATNAAILSTLRVTATDVSVICHYSIVECLDQYVIEIVLSFRTGHWVPCYAGSCKGVGRRSYQEAPLLLPLVLFAGDSHLSSIVDKRVHLPEDSFTFGFSCTPGATASQLQMELGADYPDLLCLLAPSNMPRDHITPIDEAARTFKNLLASAKEKCGKVCVIDFPPRLSFNDEYQTALGQEYHRVAATAGVTYHLLAHHFSMSDTKLWATDGVRAMIQFYFHFDFIHICIYAVDNIFFFSFSCFRPISVMTMASAFLSSSCWTHALTSSSGLLPVGIPLSPVLFSPAMAVEMENICLSSGDKPTSCPATEKVISTC</sequence>
<dbReference type="AlphaFoldDB" id="A0A3B4BF44"/>